<keyword evidence="4 7" id="KW-0812">Transmembrane</keyword>
<evidence type="ECO:0000256" key="5">
    <source>
        <dbReference type="ARBA" id="ARBA00022989"/>
    </source>
</evidence>
<keyword evidence="3" id="KW-1003">Cell membrane</keyword>
<evidence type="ECO:0000256" key="6">
    <source>
        <dbReference type="ARBA" id="ARBA00023136"/>
    </source>
</evidence>
<evidence type="ECO:0000259" key="8">
    <source>
        <dbReference type="Pfam" id="PF11203"/>
    </source>
</evidence>
<feature type="transmembrane region" description="Helical" evidence="7">
    <location>
        <begin position="36"/>
        <end position="56"/>
    </location>
</feature>
<evidence type="ECO:0000256" key="4">
    <source>
        <dbReference type="ARBA" id="ARBA00022692"/>
    </source>
</evidence>
<name>A0A9X4M1V6_9ACTN</name>
<organism evidence="9 10">
    <name type="scientific">Speluncibacter jeojiensis</name>
    <dbReference type="NCBI Taxonomy" id="2710754"/>
    <lineage>
        <taxon>Bacteria</taxon>
        <taxon>Bacillati</taxon>
        <taxon>Actinomycetota</taxon>
        <taxon>Actinomycetes</taxon>
        <taxon>Mycobacteriales</taxon>
        <taxon>Speluncibacteraceae</taxon>
        <taxon>Speluncibacter</taxon>
    </lineage>
</organism>
<protein>
    <submittedName>
        <fullName evidence="9">Type VII secretion protein EccE</fullName>
    </submittedName>
</protein>
<feature type="domain" description="Type VII secretion system protein EccE" evidence="8">
    <location>
        <begin position="180"/>
        <end position="274"/>
    </location>
</feature>
<proteinExistence type="inferred from homology"/>
<sequence length="553" mass="58772">MGRNLSRSVFGIPLSTMITAQALFLMGALASGLLGVFWPAAFAIGLALALPWVIHVRGRFLTTLIRTRWSYAVAKRDDRTAELPEAFDITGPDGDRIGVRWDGEVITSMIRLLPVRAEVTSMRGGTAFTRDTVPLRVLADALDQFDIALEGIDVVCLGARTVGESLQASVYERLLGPLPAIARRNTWLTVRFRPRSCPEAVARRGGDTTGALRAAAVATTRIVRKLAESGHAARVLPALDVNAAIAQLTGGVPVDRFEQRWDCAASPREVHTSFVADRSALSGDALAPVWGPVSRHTALTLQIRPAPADGATVGAVVRYLTPGPAQLPRTVPLRLLAGRQQEALLASLPFGGRGQAPIADPAVLDGEALEQISIPASGCGQLVGADEAGNAIAVRIAAPDVRRVDIVGGLFLAQQVTLRAIAIGARVLVHTDRPHAWQPMVDAIGAEQVLRVATAAAASSQANSEREYTVVLLDGAESGVPRADLTVIRLLSDEVPARAAGVPDIRLVQPDVHEETFDLHIGDRRLTLSMVSIPDELRIIGASQPGRRAVGVR</sequence>
<accession>A0A9X4M1V6</accession>
<dbReference type="NCBIfam" id="TIGR03923">
    <property type="entry name" value="T7SS_EccE"/>
    <property type="match status" value="1"/>
</dbReference>
<comment type="caution">
    <text evidence="9">The sequence shown here is derived from an EMBL/GenBank/DDBJ whole genome shotgun (WGS) entry which is preliminary data.</text>
</comment>
<evidence type="ECO:0000256" key="2">
    <source>
        <dbReference type="ARBA" id="ARBA00007759"/>
    </source>
</evidence>
<comment type="similarity">
    <text evidence="2">Belongs to the EccE family.</text>
</comment>
<evidence type="ECO:0000313" key="9">
    <source>
        <dbReference type="EMBL" id="MDG3016284.1"/>
    </source>
</evidence>
<dbReference type="Proteomes" id="UP001152755">
    <property type="component" value="Unassembled WGS sequence"/>
</dbReference>
<keyword evidence="5 7" id="KW-1133">Transmembrane helix</keyword>
<gene>
    <name evidence="9" type="primary">eccE</name>
    <name evidence="9" type="ORF">NVS88_17150</name>
</gene>
<dbReference type="AlphaFoldDB" id="A0A9X4M1V6"/>
<evidence type="ECO:0000256" key="7">
    <source>
        <dbReference type="SAM" id="Phobius"/>
    </source>
</evidence>
<keyword evidence="6 7" id="KW-0472">Membrane</keyword>
<evidence type="ECO:0000256" key="1">
    <source>
        <dbReference type="ARBA" id="ARBA00004236"/>
    </source>
</evidence>
<dbReference type="InterPro" id="IPR021368">
    <property type="entry name" value="T7SS_EccE"/>
</dbReference>
<comment type="subcellular location">
    <subcellularLocation>
        <location evidence="1">Cell membrane</location>
    </subcellularLocation>
</comment>
<feature type="transmembrane region" description="Helical" evidence="7">
    <location>
        <begin position="12"/>
        <end position="30"/>
    </location>
</feature>
<evidence type="ECO:0000256" key="3">
    <source>
        <dbReference type="ARBA" id="ARBA00022475"/>
    </source>
</evidence>
<reference evidence="9" key="1">
    <citation type="submission" date="2022-08" db="EMBL/GenBank/DDBJ databases">
        <title>Genome analysis of Corynebacteriales strain.</title>
        <authorList>
            <person name="Lee S.D."/>
        </authorList>
    </citation>
    <scope>NUCLEOTIDE SEQUENCE</scope>
    <source>
        <strain evidence="9">D3-21</strain>
    </source>
</reference>
<dbReference type="EMBL" id="JANRHA010000012">
    <property type="protein sequence ID" value="MDG3016284.1"/>
    <property type="molecule type" value="Genomic_DNA"/>
</dbReference>
<dbReference type="RefSeq" id="WP_332520460.1">
    <property type="nucleotide sequence ID" value="NZ_JANRHA010000012.1"/>
</dbReference>
<keyword evidence="10" id="KW-1185">Reference proteome</keyword>
<evidence type="ECO:0000313" key="10">
    <source>
        <dbReference type="Proteomes" id="UP001152755"/>
    </source>
</evidence>
<dbReference type="InterPro" id="IPR050051">
    <property type="entry name" value="EccE_dom"/>
</dbReference>
<dbReference type="GO" id="GO:0005886">
    <property type="term" value="C:plasma membrane"/>
    <property type="evidence" value="ECO:0007669"/>
    <property type="project" value="UniProtKB-SubCell"/>
</dbReference>
<dbReference type="Pfam" id="PF11203">
    <property type="entry name" value="EccE"/>
    <property type="match status" value="1"/>
</dbReference>